<sequence length="1236" mass="132669">MKKNSTTKENNLDAKGNDLDDCHFPYRLFLFKAVILGTAMTALLSSVALVFPVHSAPVEEIAQNAKNSKILKDYRSQNEKGADTSHLWGLNKNIALMDGVTQAKHKTLNVDAPTRNLLLKENIAIGSLMNAADRMATGSISIMHSNYEGRDALNSCSTSFDAPTAMCFGFRERMDSQDLPSISLAHYAHSSYDNRVSDDYGSQIDKASKEGDVQSDSSRSLSKEAEGEGKTYLEEGAKLADILNDTPIVTTFMTQDKLNLGGGDVFISANNSSGDKIYSRFGIAETRSLDDLLCNTASKDILCIGQLTTARGFASVALGYGSQAIRGPNVAGYDPVTDGISTSSDYLWTSTHGELGIGNMNIKRSRQITGVAAGREDNEAVNVAQLKALRKWMQTRDIDISDIIQFRLLNLYGSGQISIGWDKASVQSISVNHKNGDKRYIEGIRDGVIASNSSMAVTGGQLYNAYKTVEKFLGGDASFGVGGFGDKQPIFTIQGNRYRDVGAAFGGVDNSLSKFDKSIEEIKNDISSAMGDSLVKQDIKTGIITIGGEKEGTVINIANGKQENRQLTGLKAGIISQNSTDAVTGGQLWTTREKVNALDTNVKVAILDIAIVKEDVSILETNVYNTAANISQYLGGYADVLKDVAPIYEIQGQTYRDVGAAFGGVDNSLSKFDKSIEEIKNDISSAMGDSLVKQDIKTGIITIGGEKEGTVINIANGKQENRQLTGLKAGIISQNSTDAVTGGQLWTTREKVNALDTNVKAAIFDIAIVKGDVSILETNVNNAAANISQYLGGYADVLKGVAPIYEIQGQTYRDVGSAFDGVDKFLTKINSGDLKQDALLWSDEENAFVALHAAEKGKKFQNSKLKFLLDGDVSEGSTEAITGNQLYVVSNQLALYLGGGAGYNNGQWIAPTFKVAQFSNNGSHSTDKTYNNVADAFDGVNKSMADINNRVNEATQNGGKDSLNWNENIGAFNASHNGKPGAVTNVADGKVEQGSKDAINGGQLWDVKEDVKDVQNQVNDLKDKVNGFDDKLNGIENAVDDMKDKIKDATDGVVSYDKDENGKKTNKITLQGGDESKPVTLDNVADGKIEKGSQEAVNGGQLHDYTKEKMQLVLDDAKKYTDEKIKNIVVDFVDEAVAKAKDYTDQKFNVLSYEIDGARKEARQGAAIGLAVSNLRYDDTPGKFSLAFGAGMWRGESAVALGSAYTSENGRVRSNLSATSGGGHWGLGAGLSLTLN</sequence>
<evidence type="ECO:0000256" key="2">
    <source>
        <dbReference type="ARBA" id="ARBA00004442"/>
    </source>
</evidence>
<feature type="domain" description="Trimeric autotransporter adhesin YadA-like stalk" evidence="15">
    <location>
        <begin position="566"/>
        <end position="602"/>
    </location>
</feature>
<keyword evidence="7" id="KW-0732">Signal</keyword>
<dbReference type="Gene3D" id="1.20.5.170">
    <property type="match status" value="4"/>
</dbReference>
<feature type="domain" description="Trimeric autotransporter adhesin YadA-like stalk" evidence="15">
    <location>
        <begin position="367"/>
        <end position="389"/>
    </location>
</feature>
<dbReference type="Gene3D" id="2.150.10.10">
    <property type="entry name" value="Serralysin-like metalloprotease, C-terminal"/>
    <property type="match status" value="1"/>
</dbReference>
<dbReference type="STRING" id="1293911.H710_00002"/>
<proteinExistence type="inferred from homology"/>
<dbReference type="Proteomes" id="UP000031740">
    <property type="component" value="Unassembled WGS sequence"/>
</dbReference>
<dbReference type="GO" id="GO:0009986">
    <property type="term" value="C:cell surface"/>
    <property type="evidence" value="ECO:0007669"/>
    <property type="project" value="UniProtKB-SubCell"/>
</dbReference>
<evidence type="ECO:0000256" key="8">
    <source>
        <dbReference type="ARBA" id="ARBA00022927"/>
    </source>
</evidence>
<evidence type="ECO:0000256" key="11">
    <source>
        <dbReference type="SAM" id="Coils"/>
    </source>
</evidence>
<evidence type="ECO:0000256" key="13">
    <source>
        <dbReference type="SAM" id="Phobius"/>
    </source>
</evidence>
<dbReference type="InterPro" id="IPR045584">
    <property type="entry name" value="Pilin-like"/>
</dbReference>
<dbReference type="Gene3D" id="6.10.250.2030">
    <property type="match status" value="3"/>
</dbReference>
<comment type="caution">
    <text evidence="16">The sequence shown here is derived from an EMBL/GenBank/DDBJ whole genome shotgun (WGS) entry which is preliminary data.</text>
</comment>
<dbReference type="EMBL" id="ASIV01000001">
    <property type="protein sequence ID" value="KEG21060.1"/>
    <property type="molecule type" value="Genomic_DNA"/>
</dbReference>
<keyword evidence="11" id="KW-0175">Coiled coil</keyword>
<evidence type="ECO:0000256" key="9">
    <source>
        <dbReference type="ARBA" id="ARBA00023136"/>
    </source>
</evidence>
<evidence type="ECO:0000256" key="12">
    <source>
        <dbReference type="SAM" id="MobiDB-lite"/>
    </source>
</evidence>
<feature type="domain" description="Trimeric autotransporter adhesin YadA-like stalk" evidence="15">
    <location>
        <begin position="723"/>
        <end position="761"/>
    </location>
</feature>
<dbReference type="SUPFAM" id="SSF101967">
    <property type="entry name" value="Adhesin YadA, collagen-binding domain"/>
    <property type="match status" value="1"/>
</dbReference>
<evidence type="ECO:0000256" key="10">
    <source>
        <dbReference type="ARBA" id="ARBA00023237"/>
    </source>
</evidence>
<keyword evidence="8" id="KW-0653">Protein transport</keyword>
<feature type="domain" description="Trimeric autotransporter adhesin YadA-like C-terminal membrane anchor" evidence="14">
    <location>
        <begin position="1178"/>
        <end position="1234"/>
    </location>
</feature>
<keyword evidence="4" id="KW-0813">Transport</keyword>
<feature type="domain" description="Trimeric autotransporter adhesin YadA-like stalk" evidence="15">
    <location>
        <begin position="1083"/>
        <end position="1106"/>
    </location>
</feature>
<name>A0A072R5L8_BARBA</name>
<evidence type="ECO:0000256" key="1">
    <source>
        <dbReference type="ARBA" id="ARBA00004241"/>
    </source>
</evidence>
<dbReference type="Gene3D" id="3.30.1300.30">
    <property type="entry name" value="GSPII I/J protein-like"/>
    <property type="match status" value="1"/>
</dbReference>
<dbReference type="PATRIC" id="fig|1293911.3.peg.1"/>
<keyword evidence="6 13" id="KW-0812">Transmembrane</keyword>
<feature type="transmembrane region" description="Helical" evidence="13">
    <location>
        <begin position="29"/>
        <end position="51"/>
    </location>
</feature>
<keyword evidence="9 13" id="KW-0472">Membrane</keyword>
<organism evidence="16 17">
    <name type="scientific">Bartonella bacilliformis Ver097</name>
    <dbReference type="NCBI Taxonomy" id="1293911"/>
    <lineage>
        <taxon>Bacteria</taxon>
        <taxon>Pseudomonadati</taxon>
        <taxon>Pseudomonadota</taxon>
        <taxon>Alphaproteobacteria</taxon>
        <taxon>Hyphomicrobiales</taxon>
        <taxon>Bartonellaceae</taxon>
        <taxon>Bartonella</taxon>
    </lineage>
</organism>
<evidence type="ECO:0000256" key="5">
    <source>
        <dbReference type="ARBA" id="ARBA00022452"/>
    </source>
</evidence>
<keyword evidence="10" id="KW-0998">Cell outer membrane</keyword>
<keyword evidence="13" id="KW-1133">Transmembrane helix</keyword>
<dbReference type="InterPro" id="IPR008635">
    <property type="entry name" value="Coiled_stalk_dom"/>
</dbReference>
<evidence type="ECO:0000256" key="4">
    <source>
        <dbReference type="ARBA" id="ARBA00022448"/>
    </source>
</evidence>
<evidence type="ECO:0000256" key="7">
    <source>
        <dbReference type="ARBA" id="ARBA00022729"/>
    </source>
</evidence>
<evidence type="ECO:0000259" key="15">
    <source>
        <dbReference type="Pfam" id="PF05662"/>
    </source>
</evidence>
<dbReference type="GO" id="GO:0015031">
    <property type="term" value="P:protein transport"/>
    <property type="evidence" value="ECO:0007669"/>
    <property type="project" value="UniProtKB-KW"/>
</dbReference>
<dbReference type="GO" id="GO:0009279">
    <property type="term" value="C:cell outer membrane"/>
    <property type="evidence" value="ECO:0007669"/>
    <property type="project" value="UniProtKB-SubCell"/>
</dbReference>
<feature type="coiled-coil region" evidence="11">
    <location>
        <begin position="1004"/>
        <end position="1052"/>
    </location>
</feature>
<reference evidence="16 17" key="1">
    <citation type="submission" date="2013-04" db="EMBL/GenBank/DDBJ databases">
        <title>The Genome Sequence of Bartonella bacilliformis Ver097.</title>
        <authorList>
            <consortium name="The Broad Institute Genomics Platform"/>
            <consortium name="The Broad Institute Genome Sequencing Center for Infectious Disease"/>
            <person name="Feldgarden M."/>
            <person name="Kirby J."/>
            <person name="Birtles R."/>
            <person name="Dasch G."/>
            <person name="Hendrix L."/>
            <person name="Koehler J."/>
            <person name="Walker B."/>
            <person name="Young S.K."/>
            <person name="Zeng Q."/>
            <person name="Gargeya S."/>
            <person name="Fitzgerald M."/>
            <person name="Haas B."/>
            <person name="Abouelleil A."/>
            <person name="Allen A.W."/>
            <person name="Alvarado L."/>
            <person name="Arachchi H.M."/>
            <person name="Berlin A.M."/>
            <person name="Chapman S.B."/>
            <person name="Gainer-Dewar J."/>
            <person name="Goldberg J."/>
            <person name="Griggs A."/>
            <person name="Gujja S."/>
            <person name="Hansen M."/>
            <person name="Howarth C."/>
            <person name="Imamovic A."/>
            <person name="Ireland A."/>
            <person name="Larimer J."/>
            <person name="McCowan C."/>
            <person name="Murphy C."/>
            <person name="Pearson M."/>
            <person name="Poon T.W."/>
            <person name="Priest M."/>
            <person name="Roberts A."/>
            <person name="Saif S."/>
            <person name="Shea T."/>
            <person name="Sisk P."/>
            <person name="Sykes S."/>
            <person name="Wortman J."/>
            <person name="Nusbaum C."/>
            <person name="Birren B."/>
        </authorList>
    </citation>
    <scope>NUCLEOTIDE SEQUENCE [LARGE SCALE GENOMIC DNA]</scope>
    <source>
        <strain evidence="16 17">Ver097</strain>
    </source>
</reference>
<dbReference type="HOGENOM" id="CLU_001200_1_0_5"/>
<dbReference type="Pfam" id="PF05662">
    <property type="entry name" value="YadA_stalk"/>
    <property type="match status" value="5"/>
</dbReference>
<dbReference type="SUPFAM" id="SSF54523">
    <property type="entry name" value="Pili subunits"/>
    <property type="match status" value="1"/>
</dbReference>
<dbReference type="NCBIfam" id="NF033870">
    <property type="entry name" value="VOMP_auto_Cterm"/>
    <property type="match status" value="1"/>
</dbReference>
<comment type="similarity">
    <text evidence="3">Belongs to the autotransporter-2 (AT-2) (TC 1.B.40) family.</text>
</comment>
<dbReference type="InterPro" id="IPR005594">
    <property type="entry name" value="YadA_C"/>
</dbReference>
<dbReference type="AlphaFoldDB" id="A0A072R5L8"/>
<dbReference type="Pfam" id="PF03895">
    <property type="entry name" value="YadA_anchor"/>
    <property type="match status" value="1"/>
</dbReference>
<dbReference type="InterPro" id="IPR011049">
    <property type="entry name" value="Serralysin-like_metalloprot_C"/>
</dbReference>
<evidence type="ECO:0000256" key="3">
    <source>
        <dbReference type="ARBA" id="ARBA00005848"/>
    </source>
</evidence>
<feature type="region of interest" description="Disordered" evidence="12">
    <location>
        <begin position="199"/>
        <end position="228"/>
    </location>
</feature>
<accession>A0A072R5L8</accession>
<gene>
    <name evidence="16" type="ORF">H710_00002</name>
</gene>
<protein>
    <recommendedName>
        <fullName evidence="18">Trimeric autotransporter adhesin YadA-like C-terminal membrane anchor domain-containing protein</fullName>
    </recommendedName>
</protein>
<evidence type="ECO:0000259" key="14">
    <source>
        <dbReference type="Pfam" id="PF03895"/>
    </source>
</evidence>
<comment type="subcellular location">
    <subcellularLocation>
        <location evidence="2">Cell outer membrane</location>
    </subcellularLocation>
    <subcellularLocation>
        <location evidence="1">Cell surface</location>
    </subcellularLocation>
</comment>
<evidence type="ECO:0000256" key="6">
    <source>
        <dbReference type="ARBA" id="ARBA00022692"/>
    </source>
</evidence>
<evidence type="ECO:0000313" key="17">
    <source>
        <dbReference type="Proteomes" id="UP000031740"/>
    </source>
</evidence>
<feature type="domain" description="Trimeric autotransporter adhesin YadA-like stalk" evidence="15">
    <location>
        <begin position="983"/>
        <end position="1026"/>
    </location>
</feature>
<evidence type="ECO:0008006" key="18">
    <source>
        <dbReference type="Google" id="ProtNLM"/>
    </source>
</evidence>
<dbReference type="RefSeq" id="WP_041848824.1">
    <property type="nucleotide sequence ID" value="NZ_KL503802.1"/>
</dbReference>
<keyword evidence="5" id="KW-1134">Transmembrane beta strand</keyword>
<evidence type="ECO:0000313" key="16">
    <source>
        <dbReference type="EMBL" id="KEG21060.1"/>
    </source>
</evidence>